<organism evidence="2 3">
    <name type="scientific">Phytophthora oleae</name>
    <dbReference type="NCBI Taxonomy" id="2107226"/>
    <lineage>
        <taxon>Eukaryota</taxon>
        <taxon>Sar</taxon>
        <taxon>Stramenopiles</taxon>
        <taxon>Oomycota</taxon>
        <taxon>Peronosporomycetes</taxon>
        <taxon>Peronosporales</taxon>
        <taxon>Peronosporaceae</taxon>
        <taxon>Phytophthora</taxon>
    </lineage>
</organism>
<dbReference type="Proteomes" id="UP001632037">
    <property type="component" value="Unassembled WGS sequence"/>
</dbReference>
<dbReference type="EMBL" id="JBIMZQ010000020">
    <property type="protein sequence ID" value="KAL3665491.1"/>
    <property type="molecule type" value="Genomic_DNA"/>
</dbReference>
<name>A0ABD3FGU6_9STRA</name>
<accession>A0ABD3FGU6</accession>
<keyword evidence="3" id="KW-1185">Reference proteome</keyword>
<evidence type="ECO:0000313" key="3">
    <source>
        <dbReference type="Proteomes" id="UP001632037"/>
    </source>
</evidence>
<protein>
    <recommendedName>
        <fullName evidence="4">Pectate lyase</fullName>
    </recommendedName>
</protein>
<evidence type="ECO:0000313" key="2">
    <source>
        <dbReference type="EMBL" id="KAL3665491.1"/>
    </source>
</evidence>
<evidence type="ECO:0008006" key="4">
    <source>
        <dbReference type="Google" id="ProtNLM"/>
    </source>
</evidence>
<reference evidence="2 3" key="1">
    <citation type="submission" date="2024-09" db="EMBL/GenBank/DDBJ databases">
        <title>Genome sequencing and assembly of Phytophthora oleae, isolate VK10A, causative agent of rot of olive drupes.</title>
        <authorList>
            <person name="Conti Taguali S."/>
            <person name="Riolo M."/>
            <person name="La Spada F."/>
            <person name="Cacciola S.O."/>
            <person name="Dionisio G."/>
        </authorList>
    </citation>
    <scope>NUCLEOTIDE SEQUENCE [LARGE SCALE GENOMIC DNA]</scope>
    <source>
        <strain evidence="2 3">VK10A</strain>
    </source>
</reference>
<gene>
    <name evidence="2" type="ORF">V7S43_009526</name>
</gene>
<sequence>MVGTAYVFVNSSDYKHYWAQVYATGSTEECDSEDSDGSIGQIVGTVVPSTE</sequence>
<evidence type="ECO:0000256" key="1">
    <source>
        <dbReference type="SAM" id="MobiDB-lite"/>
    </source>
</evidence>
<feature type="region of interest" description="Disordered" evidence="1">
    <location>
        <begin position="29"/>
        <end position="51"/>
    </location>
</feature>
<dbReference type="AlphaFoldDB" id="A0ABD3FGU6"/>
<proteinExistence type="predicted"/>
<comment type="caution">
    <text evidence="2">The sequence shown here is derived from an EMBL/GenBank/DDBJ whole genome shotgun (WGS) entry which is preliminary data.</text>
</comment>